<protein>
    <submittedName>
        <fullName evidence="1">Uncharacterized protein</fullName>
    </submittedName>
</protein>
<proteinExistence type="predicted"/>
<sequence>MVVPGRPSGHMCASGRTVAGGLFMDRRPMARSASHTAQRISLRHDDNETSTQVWLHKQLVKDASLSPSSPKGLGRRTAPPLAIEGMPGYDKLNTQERELCAGLRIVPEMYLHFKGLLVNEYEKLGSLRLANARAIIKIDVNKTRKLYDFLLAEGVVKKDIN</sequence>
<evidence type="ECO:0000313" key="1">
    <source>
        <dbReference type="EMBL" id="KAH7958770.1"/>
    </source>
</evidence>
<gene>
    <name evidence="1" type="ORF">HPB49_005026</name>
</gene>
<name>A0ACB8D2L6_DERSI</name>
<organism evidence="1 2">
    <name type="scientific">Dermacentor silvarum</name>
    <name type="common">Tick</name>
    <dbReference type="NCBI Taxonomy" id="543639"/>
    <lineage>
        <taxon>Eukaryota</taxon>
        <taxon>Metazoa</taxon>
        <taxon>Ecdysozoa</taxon>
        <taxon>Arthropoda</taxon>
        <taxon>Chelicerata</taxon>
        <taxon>Arachnida</taxon>
        <taxon>Acari</taxon>
        <taxon>Parasitiformes</taxon>
        <taxon>Ixodida</taxon>
        <taxon>Ixodoidea</taxon>
        <taxon>Ixodidae</taxon>
        <taxon>Rhipicephalinae</taxon>
        <taxon>Dermacentor</taxon>
    </lineage>
</organism>
<accession>A0ACB8D2L6</accession>
<dbReference type="EMBL" id="CM023472">
    <property type="protein sequence ID" value="KAH7958770.1"/>
    <property type="molecule type" value="Genomic_DNA"/>
</dbReference>
<evidence type="ECO:0000313" key="2">
    <source>
        <dbReference type="Proteomes" id="UP000821865"/>
    </source>
</evidence>
<reference evidence="1" key="1">
    <citation type="submission" date="2020-05" db="EMBL/GenBank/DDBJ databases">
        <title>Large-scale comparative analyses of tick genomes elucidate their genetic diversity and vector capacities.</title>
        <authorList>
            <person name="Jia N."/>
            <person name="Wang J."/>
            <person name="Shi W."/>
            <person name="Du L."/>
            <person name="Sun Y."/>
            <person name="Zhan W."/>
            <person name="Jiang J."/>
            <person name="Wang Q."/>
            <person name="Zhang B."/>
            <person name="Ji P."/>
            <person name="Sakyi L.B."/>
            <person name="Cui X."/>
            <person name="Yuan T."/>
            <person name="Jiang B."/>
            <person name="Yang W."/>
            <person name="Lam T.T.-Y."/>
            <person name="Chang Q."/>
            <person name="Ding S."/>
            <person name="Wang X."/>
            <person name="Zhu J."/>
            <person name="Ruan X."/>
            <person name="Zhao L."/>
            <person name="Wei J."/>
            <person name="Que T."/>
            <person name="Du C."/>
            <person name="Cheng J."/>
            <person name="Dai P."/>
            <person name="Han X."/>
            <person name="Huang E."/>
            <person name="Gao Y."/>
            <person name="Liu J."/>
            <person name="Shao H."/>
            <person name="Ye R."/>
            <person name="Li L."/>
            <person name="Wei W."/>
            <person name="Wang X."/>
            <person name="Wang C."/>
            <person name="Yang T."/>
            <person name="Huo Q."/>
            <person name="Li W."/>
            <person name="Guo W."/>
            <person name="Chen H."/>
            <person name="Zhou L."/>
            <person name="Ni X."/>
            <person name="Tian J."/>
            <person name="Zhou Y."/>
            <person name="Sheng Y."/>
            <person name="Liu T."/>
            <person name="Pan Y."/>
            <person name="Xia L."/>
            <person name="Li J."/>
            <person name="Zhao F."/>
            <person name="Cao W."/>
        </authorList>
    </citation>
    <scope>NUCLEOTIDE SEQUENCE</scope>
    <source>
        <strain evidence="1">Dsil-2018</strain>
    </source>
</reference>
<comment type="caution">
    <text evidence="1">The sequence shown here is derived from an EMBL/GenBank/DDBJ whole genome shotgun (WGS) entry which is preliminary data.</text>
</comment>
<dbReference type="Proteomes" id="UP000821865">
    <property type="component" value="Chromosome 3"/>
</dbReference>
<keyword evidence="2" id="KW-1185">Reference proteome</keyword>